<dbReference type="SUPFAM" id="SSF51182">
    <property type="entry name" value="RmlC-like cupins"/>
    <property type="match status" value="1"/>
</dbReference>
<name>A0A6I6E9U0_9MICO</name>
<dbReference type="Proteomes" id="UP000422989">
    <property type="component" value="Chromosome"/>
</dbReference>
<evidence type="ECO:0000313" key="2">
    <source>
        <dbReference type="EMBL" id="QGU27948.1"/>
    </source>
</evidence>
<evidence type="ECO:0000313" key="3">
    <source>
        <dbReference type="Proteomes" id="UP000422989"/>
    </source>
</evidence>
<sequence length="236" mass="24527">MPRSSFPGGTSVSLLDIYADAAPDGVCGGSPHMHLVSTEAYIVVAGRGALQTIDASGFQETPLTEGVVVWFTPGTIHRAVNHGGLRVAVLMSNAGLPEAGDAVLTFPADVLADPEAYARAADLGAPEGRGERAARRRDLAAAGFADLRMAVEAGDGSALAAFHEQAGRLVRERSKGWGELVAEGPLALAQQSLDLVRAVEDGDARHLSEARVRSASTPAEPGYGMCGRLRPFDVSD</sequence>
<dbReference type="OrthoDB" id="623300at2"/>
<dbReference type="InterPro" id="IPR014710">
    <property type="entry name" value="RmlC-like_jellyroll"/>
</dbReference>
<feature type="domain" description="Cupin type-2" evidence="1">
    <location>
        <begin position="28"/>
        <end position="91"/>
    </location>
</feature>
<dbReference type="KEGG" id="moj:D7D94_09925"/>
<gene>
    <name evidence="2" type="ORF">D7D94_09925</name>
</gene>
<organism evidence="2 3">
    <name type="scientific">Microbacterium oryzae</name>
    <dbReference type="NCBI Taxonomy" id="743009"/>
    <lineage>
        <taxon>Bacteria</taxon>
        <taxon>Bacillati</taxon>
        <taxon>Actinomycetota</taxon>
        <taxon>Actinomycetes</taxon>
        <taxon>Micrococcales</taxon>
        <taxon>Microbacteriaceae</taxon>
        <taxon>Microbacterium</taxon>
    </lineage>
</organism>
<dbReference type="AlphaFoldDB" id="A0A6I6E9U0"/>
<reference evidence="2 3" key="1">
    <citation type="submission" date="2018-09" db="EMBL/GenBank/DDBJ databases">
        <title>Whole genome sequencing of Microbacterium oryzae strain MB-10T.</title>
        <authorList>
            <person name="Das S.K."/>
        </authorList>
    </citation>
    <scope>NUCLEOTIDE SEQUENCE [LARGE SCALE GENOMIC DNA]</scope>
    <source>
        <strain evidence="2 3">MB-10</strain>
    </source>
</reference>
<keyword evidence="3" id="KW-1185">Reference proteome</keyword>
<dbReference type="EMBL" id="CP032550">
    <property type="protein sequence ID" value="QGU27948.1"/>
    <property type="molecule type" value="Genomic_DNA"/>
</dbReference>
<proteinExistence type="predicted"/>
<dbReference type="Pfam" id="PF07883">
    <property type="entry name" value="Cupin_2"/>
    <property type="match status" value="1"/>
</dbReference>
<dbReference type="RefSeq" id="WP_156242452.1">
    <property type="nucleotide sequence ID" value="NZ_BAAAZL010000004.1"/>
</dbReference>
<evidence type="ECO:0000259" key="1">
    <source>
        <dbReference type="Pfam" id="PF07883"/>
    </source>
</evidence>
<dbReference type="InterPro" id="IPR013096">
    <property type="entry name" value="Cupin_2"/>
</dbReference>
<dbReference type="Gene3D" id="2.60.120.10">
    <property type="entry name" value="Jelly Rolls"/>
    <property type="match status" value="1"/>
</dbReference>
<dbReference type="InterPro" id="IPR011051">
    <property type="entry name" value="RmlC_Cupin_sf"/>
</dbReference>
<accession>A0A6I6E9U0</accession>
<protein>
    <submittedName>
        <fullName evidence="2">Cupin domain-containing protein</fullName>
    </submittedName>
</protein>